<dbReference type="EMBL" id="AZHB01000004">
    <property type="protein sequence ID" value="OAA70591.1"/>
    <property type="molecule type" value="Genomic_DNA"/>
</dbReference>
<accession>A0A168BVC1</accession>
<keyword evidence="2" id="KW-1185">Reference proteome</keyword>
<proteinExistence type="predicted"/>
<name>A0A168BVC1_CORFA</name>
<dbReference type="GeneID" id="30018857"/>
<sequence>MCTRVRIIGLCGHELYNRGRYEPKEPSRCAYATLLSIRNGKTAALAARCKPYNEVKERPKAVCWLEKCWIDYMLQQTDVGWLCCKCSTHMKEKGCKKCTEEACQHPACPKCGLQPKSGH</sequence>
<dbReference type="Proteomes" id="UP000076744">
    <property type="component" value="Unassembled WGS sequence"/>
</dbReference>
<comment type="caution">
    <text evidence="1">The sequence shown here is derived from an EMBL/GenBank/DDBJ whole genome shotgun (WGS) entry which is preliminary data.</text>
</comment>
<organism evidence="1 2">
    <name type="scientific">Cordyceps fumosorosea (strain ARSEF 2679)</name>
    <name type="common">Isaria fumosorosea</name>
    <dbReference type="NCBI Taxonomy" id="1081104"/>
    <lineage>
        <taxon>Eukaryota</taxon>
        <taxon>Fungi</taxon>
        <taxon>Dikarya</taxon>
        <taxon>Ascomycota</taxon>
        <taxon>Pezizomycotina</taxon>
        <taxon>Sordariomycetes</taxon>
        <taxon>Hypocreomycetidae</taxon>
        <taxon>Hypocreales</taxon>
        <taxon>Cordycipitaceae</taxon>
        <taxon>Cordyceps</taxon>
    </lineage>
</organism>
<evidence type="ECO:0000313" key="1">
    <source>
        <dbReference type="EMBL" id="OAA70591.1"/>
    </source>
</evidence>
<protein>
    <submittedName>
        <fullName evidence="1">Uncharacterized protein</fullName>
    </submittedName>
</protein>
<dbReference type="AlphaFoldDB" id="A0A168BVC1"/>
<evidence type="ECO:0000313" key="2">
    <source>
        <dbReference type="Proteomes" id="UP000076744"/>
    </source>
</evidence>
<gene>
    <name evidence="1" type="ORF">ISF_02565</name>
</gene>
<reference evidence="1 2" key="1">
    <citation type="journal article" date="2016" name="Genome Biol. Evol.">
        <title>Divergent and convergent evolution of fungal pathogenicity.</title>
        <authorList>
            <person name="Shang Y."/>
            <person name="Xiao G."/>
            <person name="Zheng P."/>
            <person name="Cen K."/>
            <person name="Zhan S."/>
            <person name="Wang C."/>
        </authorList>
    </citation>
    <scope>NUCLEOTIDE SEQUENCE [LARGE SCALE GENOMIC DNA]</scope>
    <source>
        <strain evidence="1 2">ARSEF 2679</strain>
    </source>
</reference>
<dbReference type="RefSeq" id="XP_018706878.1">
    <property type="nucleotide sequence ID" value="XM_018846171.1"/>
</dbReference>